<evidence type="ECO:0000259" key="3">
    <source>
        <dbReference type="Pfam" id="PF12395"/>
    </source>
</evidence>
<evidence type="ECO:0000259" key="2">
    <source>
        <dbReference type="Pfam" id="PF08874"/>
    </source>
</evidence>
<evidence type="ECO:0008006" key="6">
    <source>
        <dbReference type="Google" id="ProtNLM"/>
    </source>
</evidence>
<feature type="transmembrane region" description="Helical" evidence="1">
    <location>
        <begin position="6"/>
        <end position="24"/>
    </location>
</feature>
<keyword evidence="1" id="KW-0472">Membrane</keyword>
<evidence type="ECO:0000256" key="1">
    <source>
        <dbReference type="SAM" id="Phobius"/>
    </source>
</evidence>
<dbReference type="Pfam" id="PF08874">
    <property type="entry name" value="DUF1835"/>
    <property type="match status" value="1"/>
</dbReference>
<keyword evidence="1" id="KW-0812">Transmembrane</keyword>
<organism evidence="4 5">
    <name type="scientific">Bacillus atrophaeus (strain 1942)</name>
    <dbReference type="NCBI Taxonomy" id="720555"/>
    <lineage>
        <taxon>Bacteria</taxon>
        <taxon>Bacillati</taxon>
        <taxon>Bacillota</taxon>
        <taxon>Bacilli</taxon>
        <taxon>Bacillales</taxon>
        <taxon>Bacillaceae</taxon>
        <taxon>Bacillus</taxon>
    </lineage>
</organism>
<gene>
    <name evidence="4" type="ordered locus">BATR1942_06875</name>
</gene>
<reference evidence="4 5" key="1">
    <citation type="journal article" date="2011" name="Front. Microbiol.">
        <title>Genomic signatures of strain selection and enhancement in Bacillus atrophaeus var. globigii, a historical biowarfare simulant.</title>
        <authorList>
            <person name="Gibbons H.S."/>
            <person name="Broomall S.M."/>
            <person name="McNew L.A."/>
            <person name="Daligault H."/>
            <person name="Chapman C."/>
            <person name="Bruce D."/>
            <person name="Karavis M."/>
            <person name="Krepps M."/>
            <person name="McGregor P.A."/>
            <person name="Hong C."/>
            <person name="Park K.H."/>
            <person name="Akmal A."/>
            <person name="Feldman A."/>
            <person name="Lin J.S."/>
            <person name="Chang W.E."/>
            <person name="Higgs B.W."/>
            <person name="Demirev P."/>
            <person name="Lindquist J."/>
            <person name="Liem A."/>
            <person name="Fochler E."/>
            <person name="Read T.D."/>
            <person name="Tapia R."/>
            <person name="Johnson S."/>
            <person name="Bishop-Lilly K.A."/>
            <person name="Detter C."/>
            <person name="Han C."/>
            <person name="Sozhamannan S."/>
            <person name="Rosenzweig C.N."/>
            <person name="Skowronski E.W."/>
        </authorList>
    </citation>
    <scope>NUCLEOTIDE SEQUENCE [LARGE SCALE GENOMIC DNA]</scope>
    <source>
        <strain evidence="4 5">1942</strain>
    </source>
</reference>
<feature type="domain" description="DUF1835" evidence="2">
    <location>
        <begin position="8"/>
        <end position="131"/>
    </location>
</feature>
<dbReference type="Proteomes" id="UP000006867">
    <property type="component" value="Chromosome"/>
</dbReference>
<accession>A0ABM5LWY4</accession>
<dbReference type="InterPro" id="IPR022123">
    <property type="entry name" value="DUF3658"/>
</dbReference>
<dbReference type="InterPro" id="IPR014973">
    <property type="entry name" value="DUF1835"/>
</dbReference>
<dbReference type="Pfam" id="PF12395">
    <property type="entry name" value="DUF3658"/>
    <property type="match status" value="1"/>
</dbReference>
<feature type="domain" description="DUF3658" evidence="3">
    <location>
        <begin position="166"/>
        <end position="277"/>
    </location>
</feature>
<dbReference type="EMBL" id="CP002207">
    <property type="protein sequence ID" value="ADP32327.1"/>
    <property type="molecule type" value="Genomic_DNA"/>
</dbReference>
<keyword evidence="5" id="KW-1185">Reference proteome</keyword>
<name>A0ABM5LWY4_BACA1</name>
<evidence type="ECO:0000313" key="4">
    <source>
        <dbReference type="EMBL" id="ADP32327.1"/>
    </source>
</evidence>
<sequence>MVNKEKIIHIVFGMAIAGSLKFALKKLGKEDKEKVICFSDIFSVGPIKRLHEKEGLEERKNWLRSHFSSYDDYFNRVYIHDFTEALIALTQAPEYIPLMIWTGENSHEQTGLRLALFLLKDKKNDIMLINTNQAYQEQFQRPDRDYTPLCSGEISPEKFGILYKKYKLTKPITLEMKKSLSKEWETLSESQDKLRLWTDKIHSVTEDHYDSFIIKMAQKLHDKLGGKEFIKSVRLVGEVLGHLEQYLGDQFIEYRVRHLIKNGTFEMEGSSRAIRNYSIKLARQNR</sequence>
<dbReference type="RefSeq" id="WP_003328707.1">
    <property type="nucleotide sequence ID" value="NC_014639.1"/>
</dbReference>
<proteinExistence type="predicted"/>
<keyword evidence="1" id="KW-1133">Transmembrane helix</keyword>
<protein>
    <recommendedName>
        <fullName evidence="6">DUF1835 domain-containing protein</fullName>
    </recommendedName>
</protein>
<evidence type="ECO:0000313" key="5">
    <source>
        <dbReference type="Proteomes" id="UP000006867"/>
    </source>
</evidence>